<name>A0A221UZ96_9FLAO</name>
<sequence>MNSIENFQELETNRLRLRRLEEIDWPMILYLRSDKEVNKYVNRQSAETKEKALAFITKTNNDINNGQLYQWCISLKNSPAMIGNICLWNFSQDRKTAEMGYDLSPEFQGQGIMNEAVKAVLNFGFIQLELDLIEAFTSKRNESSKKLLLRNNFKWNGSRNDPDDPDNLIYEIYKENYRCKP</sequence>
<dbReference type="Proteomes" id="UP000204551">
    <property type="component" value="Chromosome"/>
</dbReference>
<dbReference type="PANTHER" id="PTHR43792:SF16">
    <property type="entry name" value="N-ACETYLTRANSFERASE DOMAIN-CONTAINING PROTEIN"/>
    <property type="match status" value="1"/>
</dbReference>
<feature type="domain" description="N-acetyltransferase" evidence="1">
    <location>
        <begin position="15"/>
        <end position="179"/>
    </location>
</feature>
<dbReference type="eggNOG" id="COG1670">
    <property type="taxonomic scope" value="Bacteria"/>
</dbReference>
<dbReference type="SUPFAM" id="SSF55729">
    <property type="entry name" value="Acyl-CoA N-acyltransferases (Nat)"/>
    <property type="match status" value="1"/>
</dbReference>
<dbReference type="KEGG" id="aalg:AREALGSMS7_03163"/>
<dbReference type="EMBL" id="CP022515">
    <property type="protein sequence ID" value="ASO06590.1"/>
    <property type="molecule type" value="Genomic_DNA"/>
</dbReference>
<evidence type="ECO:0000259" key="1">
    <source>
        <dbReference type="PROSITE" id="PS51186"/>
    </source>
</evidence>
<evidence type="ECO:0000313" key="3">
    <source>
        <dbReference type="Proteomes" id="UP000204551"/>
    </source>
</evidence>
<dbReference type="AlphaFoldDB" id="A0A221UZ96"/>
<evidence type="ECO:0000313" key="2">
    <source>
        <dbReference type="EMBL" id="ASO06590.1"/>
    </source>
</evidence>
<reference evidence="2 3" key="1">
    <citation type="submission" date="2017-07" db="EMBL/GenBank/DDBJ databases">
        <title>Genome Sequence of Arenibacter algicola Strain SMS7 Isolated from a culture of the Diatom Skeletonema marinoi.</title>
        <authorList>
            <person name="Topel M."/>
            <person name="Pinder M.I.M."/>
            <person name="Johansson O.N."/>
            <person name="Kourtchenko O."/>
            <person name="Godhe A."/>
            <person name="Clarke A.K."/>
        </authorList>
    </citation>
    <scope>NUCLEOTIDE SEQUENCE [LARGE SCALE GENOMIC DNA]</scope>
    <source>
        <strain evidence="2 3">SMS7</strain>
    </source>
</reference>
<dbReference type="InterPro" id="IPR016181">
    <property type="entry name" value="Acyl_CoA_acyltransferase"/>
</dbReference>
<dbReference type="InterPro" id="IPR051531">
    <property type="entry name" value="N-acetyltransferase"/>
</dbReference>
<dbReference type="RefSeq" id="WP_093979044.1">
    <property type="nucleotide sequence ID" value="NZ_CP022515.1"/>
</dbReference>
<dbReference type="Gene3D" id="3.40.630.30">
    <property type="match status" value="1"/>
</dbReference>
<keyword evidence="2" id="KW-0012">Acyltransferase</keyword>
<proteinExistence type="predicted"/>
<dbReference type="PANTHER" id="PTHR43792">
    <property type="entry name" value="GNAT FAMILY, PUTATIVE (AFU_ORTHOLOGUE AFUA_3G00765)-RELATED-RELATED"/>
    <property type="match status" value="1"/>
</dbReference>
<gene>
    <name evidence="2" type="ORF">AREALGSMS7_03163</name>
</gene>
<dbReference type="EC" id="2.3.1.-" evidence="2"/>
<protein>
    <submittedName>
        <fullName evidence="2">Putative ribosomal N-acetyltransferase YdaF</fullName>
        <ecNumber evidence="2">2.3.1.-</ecNumber>
    </submittedName>
</protein>
<dbReference type="InterPro" id="IPR000182">
    <property type="entry name" value="GNAT_dom"/>
</dbReference>
<accession>A0A221UZ96</accession>
<keyword evidence="2" id="KW-0808">Transferase</keyword>
<organism evidence="2 3">
    <name type="scientific">Arenibacter algicola</name>
    <dbReference type="NCBI Taxonomy" id="616991"/>
    <lineage>
        <taxon>Bacteria</taxon>
        <taxon>Pseudomonadati</taxon>
        <taxon>Bacteroidota</taxon>
        <taxon>Flavobacteriia</taxon>
        <taxon>Flavobacteriales</taxon>
        <taxon>Flavobacteriaceae</taxon>
        <taxon>Arenibacter</taxon>
    </lineage>
</organism>
<dbReference type="GO" id="GO:0016747">
    <property type="term" value="F:acyltransferase activity, transferring groups other than amino-acyl groups"/>
    <property type="evidence" value="ECO:0007669"/>
    <property type="project" value="InterPro"/>
</dbReference>
<dbReference type="STRING" id="616991.GCA_000733925_01479"/>
<dbReference type="Pfam" id="PF13302">
    <property type="entry name" value="Acetyltransf_3"/>
    <property type="match status" value="1"/>
</dbReference>
<dbReference type="PROSITE" id="PS51186">
    <property type="entry name" value="GNAT"/>
    <property type="match status" value="1"/>
</dbReference>